<keyword evidence="2" id="KW-1185">Reference proteome</keyword>
<proteinExistence type="predicted"/>
<reference evidence="1 2" key="1">
    <citation type="submission" date="2020-08" db="EMBL/GenBank/DDBJ databases">
        <title>Plant Genome Project.</title>
        <authorList>
            <person name="Zhang R.-G."/>
        </authorList>
    </citation>
    <scope>NUCLEOTIDE SEQUENCE [LARGE SCALE GENOMIC DNA]</scope>
    <source>
        <tissue evidence="1">Rhizome</tissue>
    </source>
</reference>
<dbReference type="AlphaFoldDB" id="A0A8J5HSY1"/>
<gene>
    <name evidence="1" type="ORF">ZIOFF_006924</name>
</gene>
<dbReference type="Proteomes" id="UP000734854">
    <property type="component" value="Unassembled WGS sequence"/>
</dbReference>
<protein>
    <submittedName>
        <fullName evidence="1">Uncharacterized protein</fullName>
    </submittedName>
</protein>
<accession>A0A8J5HSY1</accession>
<comment type="caution">
    <text evidence="1">The sequence shown here is derived from an EMBL/GenBank/DDBJ whole genome shotgun (WGS) entry which is preliminary data.</text>
</comment>
<sequence length="248" mass="27999">MTGDDGELFGYHDDHLEFFQSVSNTLQGFMSFEDHCLNYGPSDVPWWQQNAEFASCREEVEFDAEESPSQRKLMLTQSSLSSSLLEEEEEVVVEIEEMSQQELVADMDKFKHHEKKPKKRGEKRQREPSFAFITKSEVDHLEDGYRSYYRCTTQKCQFELDASYMTGPWAQFSSSNNSSPLPIFSKSPRGGAMSPVGNNHVVGLAYVLSLILSTYAKIAPIGKDQKKGGHSTLAIYVTKHVAFGNIGI</sequence>
<evidence type="ECO:0000313" key="1">
    <source>
        <dbReference type="EMBL" id="KAG6533063.1"/>
    </source>
</evidence>
<dbReference type="EMBL" id="JACMSC010000002">
    <property type="protein sequence ID" value="KAG6533063.1"/>
    <property type="molecule type" value="Genomic_DNA"/>
</dbReference>
<name>A0A8J5HSY1_ZINOF</name>
<organism evidence="1 2">
    <name type="scientific">Zingiber officinale</name>
    <name type="common">Ginger</name>
    <name type="synonym">Amomum zingiber</name>
    <dbReference type="NCBI Taxonomy" id="94328"/>
    <lineage>
        <taxon>Eukaryota</taxon>
        <taxon>Viridiplantae</taxon>
        <taxon>Streptophyta</taxon>
        <taxon>Embryophyta</taxon>
        <taxon>Tracheophyta</taxon>
        <taxon>Spermatophyta</taxon>
        <taxon>Magnoliopsida</taxon>
        <taxon>Liliopsida</taxon>
        <taxon>Zingiberales</taxon>
        <taxon>Zingiberaceae</taxon>
        <taxon>Zingiber</taxon>
    </lineage>
</organism>
<evidence type="ECO:0000313" key="2">
    <source>
        <dbReference type="Proteomes" id="UP000734854"/>
    </source>
</evidence>